<feature type="compositionally biased region" description="Low complexity" evidence="7">
    <location>
        <begin position="31"/>
        <end position="47"/>
    </location>
</feature>
<feature type="chain" id="PRO_5046334509" description="peptidylprolyl isomerase" evidence="8">
    <location>
        <begin position="23"/>
        <end position="256"/>
    </location>
</feature>
<sequence length="256" mass="28403">MPKKLLLSIAAVAAAFSLAACGADGEENAGGDDAAQSEQQGQQGQEGMPEPNLEDIPDVVAEVNGEEISGDTFSQNYEAQYQQLAMQAQMTGEQPDEAQIKEQALDMMINSELLVSEADEQGFSASDEDVDEYLSTMAEENGMESSDDLVAQFEEQGLDEEQVREDVQKEVKMQQVVDTLDAEEPSDDELQEMYDTQVEQIEAMNEQAEEGQEQEVPDFEELKPQLEEQATMQKENEVVSAHLEELRRDAEIETHI</sequence>
<evidence type="ECO:0000256" key="1">
    <source>
        <dbReference type="ARBA" id="ARBA00000971"/>
    </source>
</evidence>
<keyword evidence="5" id="KW-0413">Isomerase</keyword>
<feature type="region of interest" description="Disordered" evidence="7">
    <location>
        <begin position="23"/>
        <end position="56"/>
    </location>
</feature>
<keyword evidence="10" id="KW-1185">Reference proteome</keyword>
<accession>A0ABN2U469</accession>
<comment type="catalytic activity">
    <reaction evidence="1">
        <text>[protein]-peptidylproline (omega=180) = [protein]-peptidylproline (omega=0)</text>
        <dbReference type="Rhea" id="RHEA:16237"/>
        <dbReference type="Rhea" id="RHEA-COMP:10747"/>
        <dbReference type="Rhea" id="RHEA-COMP:10748"/>
        <dbReference type="ChEBI" id="CHEBI:83833"/>
        <dbReference type="ChEBI" id="CHEBI:83834"/>
        <dbReference type="EC" id="5.2.1.8"/>
    </reaction>
</comment>
<dbReference type="PANTHER" id="PTHR47245">
    <property type="entry name" value="PEPTIDYLPROLYL ISOMERASE"/>
    <property type="match status" value="1"/>
</dbReference>
<dbReference type="Proteomes" id="UP001501461">
    <property type="component" value="Unassembled WGS sequence"/>
</dbReference>
<dbReference type="RefSeq" id="WP_343955992.1">
    <property type="nucleotide sequence ID" value="NZ_BAAAMN010000008.1"/>
</dbReference>
<proteinExistence type="predicted"/>
<evidence type="ECO:0000256" key="5">
    <source>
        <dbReference type="ARBA" id="ARBA00023235"/>
    </source>
</evidence>
<evidence type="ECO:0000256" key="3">
    <source>
        <dbReference type="ARBA" id="ARBA00022729"/>
    </source>
</evidence>
<dbReference type="InterPro" id="IPR027304">
    <property type="entry name" value="Trigger_fact/SurA_dom_sf"/>
</dbReference>
<dbReference type="InterPro" id="IPR050245">
    <property type="entry name" value="PrsA_foldase"/>
</dbReference>
<dbReference type="Gene3D" id="1.10.4030.10">
    <property type="entry name" value="Porin chaperone SurA, peptide-binding domain"/>
    <property type="match status" value="1"/>
</dbReference>
<dbReference type="PROSITE" id="PS51257">
    <property type="entry name" value="PROKAR_LIPOPROTEIN"/>
    <property type="match status" value="1"/>
</dbReference>
<keyword evidence="3 8" id="KW-0732">Signal</keyword>
<gene>
    <name evidence="9" type="ORF">GCM10009720_04750</name>
</gene>
<dbReference type="SUPFAM" id="SSF109998">
    <property type="entry name" value="Triger factor/SurA peptide-binding domain-like"/>
    <property type="match status" value="1"/>
</dbReference>
<reference evidence="9 10" key="1">
    <citation type="journal article" date="2019" name="Int. J. Syst. Evol. Microbiol.">
        <title>The Global Catalogue of Microorganisms (GCM) 10K type strain sequencing project: providing services to taxonomists for standard genome sequencing and annotation.</title>
        <authorList>
            <consortium name="The Broad Institute Genomics Platform"/>
            <consortium name="The Broad Institute Genome Sequencing Center for Infectious Disease"/>
            <person name="Wu L."/>
            <person name="Ma J."/>
        </authorList>
    </citation>
    <scope>NUCLEOTIDE SEQUENCE [LARGE SCALE GENOMIC DNA]</scope>
    <source>
        <strain evidence="9 10">JCM 13595</strain>
    </source>
</reference>
<evidence type="ECO:0000256" key="4">
    <source>
        <dbReference type="ARBA" id="ARBA00023110"/>
    </source>
</evidence>
<protein>
    <recommendedName>
        <fullName evidence="2">peptidylprolyl isomerase</fullName>
        <ecNumber evidence="2">5.2.1.8</ecNumber>
    </recommendedName>
</protein>
<feature type="signal peptide" evidence="8">
    <location>
        <begin position="1"/>
        <end position="22"/>
    </location>
</feature>
<dbReference type="EMBL" id="BAAAMN010000008">
    <property type="protein sequence ID" value="GAA2028038.1"/>
    <property type="molecule type" value="Genomic_DNA"/>
</dbReference>
<evidence type="ECO:0000256" key="6">
    <source>
        <dbReference type="SAM" id="Coils"/>
    </source>
</evidence>
<keyword evidence="4" id="KW-0697">Rotamase</keyword>
<organism evidence="9 10">
    <name type="scientific">Yaniella flava</name>
    <dbReference type="NCBI Taxonomy" id="287930"/>
    <lineage>
        <taxon>Bacteria</taxon>
        <taxon>Bacillati</taxon>
        <taxon>Actinomycetota</taxon>
        <taxon>Actinomycetes</taxon>
        <taxon>Micrococcales</taxon>
        <taxon>Micrococcaceae</taxon>
        <taxon>Yaniella</taxon>
    </lineage>
</organism>
<comment type="caution">
    <text evidence="9">The sequence shown here is derived from an EMBL/GenBank/DDBJ whole genome shotgun (WGS) entry which is preliminary data.</text>
</comment>
<evidence type="ECO:0000313" key="9">
    <source>
        <dbReference type="EMBL" id="GAA2028038.1"/>
    </source>
</evidence>
<feature type="coiled-coil region" evidence="6">
    <location>
        <begin position="187"/>
        <end position="214"/>
    </location>
</feature>
<evidence type="ECO:0000256" key="2">
    <source>
        <dbReference type="ARBA" id="ARBA00013194"/>
    </source>
</evidence>
<evidence type="ECO:0000256" key="7">
    <source>
        <dbReference type="SAM" id="MobiDB-lite"/>
    </source>
</evidence>
<name>A0ABN2U469_9MICC</name>
<dbReference type="PANTHER" id="PTHR47245:SF1">
    <property type="entry name" value="FOLDASE PROTEIN PRSA"/>
    <property type="match status" value="1"/>
</dbReference>
<evidence type="ECO:0000256" key="8">
    <source>
        <dbReference type="SAM" id="SignalP"/>
    </source>
</evidence>
<dbReference type="Pfam" id="PF13624">
    <property type="entry name" value="SurA_N_3"/>
    <property type="match status" value="1"/>
</dbReference>
<dbReference type="EC" id="5.2.1.8" evidence="2"/>
<evidence type="ECO:0000313" key="10">
    <source>
        <dbReference type="Proteomes" id="UP001501461"/>
    </source>
</evidence>
<keyword evidence="6" id="KW-0175">Coiled coil</keyword>